<evidence type="ECO:0000256" key="1">
    <source>
        <dbReference type="SAM" id="MobiDB-lite"/>
    </source>
</evidence>
<dbReference type="AlphaFoldDB" id="A0A0F8YG60"/>
<feature type="region of interest" description="Disordered" evidence="1">
    <location>
        <begin position="104"/>
        <end position="137"/>
    </location>
</feature>
<proteinExistence type="predicted"/>
<comment type="caution">
    <text evidence="2">The sequence shown here is derived from an EMBL/GenBank/DDBJ whole genome shotgun (WGS) entry which is preliminary data.</text>
</comment>
<evidence type="ECO:0000313" key="2">
    <source>
        <dbReference type="EMBL" id="KKK72685.1"/>
    </source>
</evidence>
<name>A0A0F8YG60_9ZZZZ</name>
<feature type="non-terminal residue" evidence="2">
    <location>
        <position position="1"/>
    </location>
</feature>
<gene>
    <name evidence="2" type="ORF">LCGC14_2901410</name>
</gene>
<sequence>VSREFPISSLGKVLNFPATSSAVRSPRRDEDDLENDDPRREKASEKVDYVTDSVILDMWGGERLPGRSRLTGPGEILVLDSDGYLVWHNELEDQTAYEETLAREEGEDDGDRFWERGPGGDPTLPGADVMGYGRDFE</sequence>
<organism evidence="2">
    <name type="scientific">marine sediment metagenome</name>
    <dbReference type="NCBI Taxonomy" id="412755"/>
    <lineage>
        <taxon>unclassified sequences</taxon>
        <taxon>metagenomes</taxon>
        <taxon>ecological metagenomes</taxon>
    </lineage>
</organism>
<feature type="region of interest" description="Disordered" evidence="1">
    <location>
        <begin position="18"/>
        <end position="46"/>
    </location>
</feature>
<dbReference type="EMBL" id="LAZR01057137">
    <property type="protein sequence ID" value="KKK72685.1"/>
    <property type="molecule type" value="Genomic_DNA"/>
</dbReference>
<reference evidence="2" key="1">
    <citation type="journal article" date="2015" name="Nature">
        <title>Complex archaea that bridge the gap between prokaryotes and eukaryotes.</title>
        <authorList>
            <person name="Spang A."/>
            <person name="Saw J.H."/>
            <person name="Jorgensen S.L."/>
            <person name="Zaremba-Niedzwiedzka K."/>
            <person name="Martijn J."/>
            <person name="Lind A.E."/>
            <person name="van Eijk R."/>
            <person name="Schleper C."/>
            <person name="Guy L."/>
            <person name="Ettema T.J."/>
        </authorList>
    </citation>
    <scope>NUCLEOTIDE SEQUENCE</scope>
</reference>
<feature type="compositionally biased region" description="Basic and acidic residues" evidence="1">
    <location>
        <begin position="26"/>
        <end position="46"/>
    </location>
</feature>
<protein>
    <submittedName>
        <fullName evidence="2">Uncharacterized protein</fullName>
    </submittedName>
</protein>
<accession>A0A0F8YG60</accession>